<dbReference type="Gene3D" id="1.20.120.530">
    <property type="entry name" value="GntR ligand-binding domain-like"/>
    <property type="match status" value="1"/>
</dbReference>
<evidence type="ECO:0000313" key="6">
    <source>
        <dbReference type="Proteomes" id="UP000182126"/>
    </source>
</evidence>
<dbReference type="Pfam" id="PF07729">
    <property type="entry name" value="FCD"/>
    <property type="match status" value="1"/>
</dbReference>
<dbReference type="EMBL" id="LT629770">
    <property type="protein sequence ID" value="SDS41396.1"/>
    <property type="molecule type" value="Genomic_DNA"/>
</dbReference>
<evidence type="ECO:0000259" key="4">
    <source>
        <dbReference type="PROSITE" id="PS50949"/>
    </source>
</evidence>
<name>A0A1H1S0Q2_9MICO</name>
<protein>
    <submittedName>
        <fullName evidence="5">DNA-binding transcriptional regulator, FadR family</fullName>
    </submittedName>
</protein>
<dbReference type="PANTHER" id="PTHR43537">
    <property type="entry name" value="TRANSCRIPTIONAL REGULATOR, GNTR FAMILY"/>
    <property type="match status" value="1"/>
</dbReference>
<evidence type="ECO:0000256" key="1">
    <source>
        <dbReference type="ARBA" id="ARBA00023015"/>
    </source>
</evidence>
<dbReference type="SUPFAM" id="SSF48008">
    <property type="entry name" value="GntR ligand-binding domain-like"/>
    <property type="match status" value="1"/>
</dbReference>
<dbReference type="InterPro" id="IPR000524">
    <property type="entry name" value="Tscrpt_reg_HTH_GntR"/>
</dbReference>
<reference evidence="5 6" key="1">
    <citation type="submission" date="2016-10" db="EMBL/GenBank/DDBJ databases">
        <authorList>
            <person name="de Groot N.N."/>
        </authorList>
    </citation>
    <scope>NUCLEOTIDE SEQUENCE [LARGE SCALE GENOMIC DNA]</scope>
    <source>
        <strain evidence="5 6">DSM 15019</strain>
    </source>
</reference>
<organism evidence="5 6">
    <name type="scientific">Microbacterium paraoxydans</name>
    <dbReference type="NCBI Taxonomy" id="199592"/>
    <lineage>
        <taxon>Bacteria</taxon>
        <taxon>Bacillati</taxon>
        <taxon>Actinomycetota</taxon>
        <taxon>Actinomycetes</taxon>
        <taxon>Micrococcales</taxon>
        <taxon>Microbacteriaceae</taxon>
        <taxon>Microbacterium</taxon>
    </lineage>
</organism>
<keyword evidence="1" id="KW-0805">Transcription regulation</keyword>
<dbReference type="InterPro" id="IPR036390">
    <property type="entry name" value="WH_DNA-bd_sf"/>
</dbReference>
<feature type="domain" description="HTH gntR-type" evidence="4">
    <location>
        <begin position="10"/>
        <end position="83"/>
    </location>
</feature>
<dbReference type="GO" id="GO:0003677">
    <property type="term" value="F:DNA binding"/>
    <property type="evidence" value="ECO:0007669"/>
    <property type="project" value="UniProtKB-KW"/>
</dbReference>
<dbReference type="SUPFAM" id="SSF46785">
    <property type="entry name" value="Winged helix' DNA-binding domain"/>
    <property type="match status" value="1"/>
</dbReference>
<dbReference type="GeneID" id="36298634"/>
<proteinExistence type="predicted"/>
<evidence type="ECO:0000256" key="2">
    <source>
        <dbReference type="ARBA" id="ARBA00023125"/>
    </source>
</evidence>
<dbReference type="Gene3D" id="1.10.10.10">
    <property type="entry name" value="Winged helix-like DNA-binding domain superfamily/Winged helix DNA-binding domain"/>
    <property type="match status" value="1"/>
</dbReference>
<dbReference type="InterPro" id="IPR008920">
    <property type="entry name" value="TF_FadR/GntR_C"/>
</dbReference>
<dbReference type="eggNOG" id="COG2186">
    <property type="taxonomic scope" value="Bacteria"/>
</dbReference>
<dbReference type="GO" id="GO:0003700">
    <property type="term" value="F:DNA-binding transcription factor activity"/>
    <property type="evidence" value="ECO:0007669"/>
    <property type="project" value="InterPro"/>
</dbReference>
<evidence type="ECO:0000313" key="5">
    <source>
        <dbReference type="EMBL" id="SDS41396.1"/>
    </source>
</evidence>
<dbReference type="Pfam" id="PF00392">
    <property type="entry name" value="GntR"/>
    <property type="match status" value="1"/>
</dbReference>
<dbReference type="InterPro" id="IPR011711">
    <property type="entry name" value="GntR_C"/>
</dbReference>
<keyword evidence="3" id="KW-0804">Transcription</keyword>
<dbReference type="SMART" id="SM00895">
    <property type="entry name" value="FCD"/>
    <property type="match status" value="1"/>
</dbReference>
<gene>
    <name evidence="5" type="ORF">SAMN04489809_1801</name>
</gene>
<dbReference type="PANTHER" id="PTHR43537:SF54">
    <property type="entry name" value="TRANSCRIPTIONAL REGULATOR, GNTR FAMILY"/>
    <property type="match status" value="1"/>
</dbReference>
<sequence>MSDKIEVTGSDLSDALARRLAQHLQRSGLEIGDPLPTEAELGAVLEVGRQRIREALSVLEAFGIVVSRQGARRVWRGFRAADLATRWIGFVDDPEAATRELLEVRHALETSLLPLVIPRLQPSDLARLRLLSEEMVERALRNESFAELDQQFHRGLLAPMGNAFVDQFLQSFWVVFAAARREEPVEEDPAIAAMHGRIIDAIEAGDTRRAVHELDAHFYGVRNRYPDIDFGTTAPLPV</sequence>
<dbReference type="RefSeq" id="WP_060921604.1">
    <property type="nucleotide sequence ID" value="NZ_CBDRLI010000001.1"/>
</dbReference>
<dbReference type="Proteomes" id="UP000182126">
    <property type="component" value="Chromosome I"/>
</dbReference>
<keyword evidence="2 5" id="KW-0238">DNA-binding</keyword>
<dbReference type="AlphaFoldDB" id="A0A1H1S0Q2"/>
<dbReference type="PROSITE" id="PS50949">
    <property type="entry name" value="HTH_GNTR"/>
    <property type="match status" value="1"/>
</dbReference>
<dbReference type="PRINTS" id="PR00035">
    <property type="entry name" value="HTHGNTR"/>
</dbReference>
<dbReference type="SMART" id="SM00345">
    <property type="entry name" value="HTH_GNTR"/>
    <property type="match status" value="1"/>
</dbReference>
<accession>A0A1H1S0Q2</accession>
<evidence type="ECO:0000256" key="3">
    <source>
        <dbReference type="ARBA" id="ARBA00023163"/>
    </source>
</evidence>
<dbReference type="InterPro" id="IPR036388">
    <property type="entry name" value="WH-like_DNA-bd_sf"/>
</dbReference>